<keyword evidence="1" id="KW-1133">Transmembrane helix</keyword>
<proteinExistence type="predicted"/>
<feature type="transmembrane region" description="Helical" evidence="1">
    <location>
        <begin position="52"/>
        <end position="70"/>
    </location>
</feature>
<feature type="transmembrane region" description="Helical" evidence="1">
    <location>
        <begin position="76"/>
        <end position="95"/>
    </location>
</feature>
<sequence length="259" mass="28752">MLINPLSSYSPPKPLYSTSLDSRLDPLVDTPLEEPLTGPLIASLGKAEGQQIWLIFAAAAFLVSVPVFVQAPLVRLFPWISFISTAGWLWLSVRLRQQPTLALWGDLLLGFSWTWLAGAVYWGWFRWEPLIHLPIEAMGLPFAVVGLLQGRNRIGHWFYLGSLFGTIMTDVYFYLVNLIPYWRQLMQVEPSLASTVLRNAVSQVQTPWGIGCAVGLIGVLLVVGLVPLRSPQLHWWAFGGAVLSTLLVDGLFWLGAAVV</sequence>
<accession>A0AA97ALQ9</accession>
<dbReference type="EMBL" id="CP053586">
    <property type="protein sequence ID" value="WNZ24917.1"/>
    <property type="molecule type" value="Genomic_DNA"/>
</dbReference>
<name>A0AA97ALQ9_9CYAN</name>
<evidence type="ECO:0000313" key="2">
    <source>
        <dbReference type="EMBL" id="WNZ24917.1"/>
    </source>
</evidence>
<dbReference type="InterPro" id="IPR021468">
    <property type="entry name" value="DUF3120"/>
</dbReference>
<keyword evidence="1" id="KW-0472">Membrane</keyword>
<dbReference type="AlphaFoldDB" id="A0AA97ALQ9"/>
<feature type="transmembrane region" description="Helical" evidence="1">
    <location>
        <begin position="131"/>
        <end position="150"/>
    </location>
</feature>
<evidence type="ECO:0000256" key="1">
    <source>
        <dbReference type="SAM" id="Phobius"/>
    </source>
</evidence>
<feature type="transmembrane region" description="Helical" evidence="1">
    <location>
        <begin position="235"/>
        <end position="256"/>
    </location>
</feature>
<keyword evidence="1" id="KW-0812">Transmembrane</keyword>
<feature type="transmembrane region" description="Helical" evidence="1">
    <location>
        <begin position="208"/>
        <end position="228"/>
    </location>
</feature>
<reference evidence="2" key="1">
    <citation type="submission" date="2020-05" db="EMBL/GenBank/DDBJ databases">
        <authorList>
            <person name="Zhu T."/>
            <person name="Keshari N."/>
            <person name="Lu X."/>
        </authorList>
    </citation>
    <scope>NUCLEOTIDE SEQUENCE</scope>
    <source>
        <strain evidence="2">NK1-12</strain>
    </source>
</reference>
<organism evidence="2">
    <name type="scientific">Leptolyngbya sp. NK1-12</name>
    <dbReference type="NCBI Taxonomy" id="2547451"/>
    <lineage>
        <taxon>Bacteria</taxon>
        <taxon>Bacillati</taxon>
        <taxon>Cyanobacteriota</taxon>
        <taxon>Cyanophyceae</taxon>
        <taxon>Leptolyngbyales</taxon>
        <taxon>Leptolyngbyaceae</taxon>
        <taxon>Leptolyngbya group</taxon>
        <taxon>Leptolyngbya</taxon>
    </lineage>
</organism>
<feature type="transmembrane region" description="Helical" evidence="1">
    <location>
        <begin position="157"/>
        <end position="176"/>
    </location>
</feature>
<dbReference type="Pfam" id="PF11318">
    <property type="entry name" value="DUF3120"/>
    <property type="match status" value="1"/>
</dbReference>
<feature type="transmembrane region" description="Helical" evidence="1">
    <location>
        <begin position="107"/>
        <end position="125"/>
    </location>
</feature>
<gene>
    <name evidence="2" type="ORF">HJG54_20060</name>
</gene>
<protein>
    <submittedName>
        <fullName evidence="2">DUF3120 domain-containing protein</fullName>
    </submittedName>
</protein>